<dbReference type="AlphaFoldDB" id="A0A9D4VAX7"/>
<dbReference type="GO" id="GO:0016746">
    <property type="term" value="F:acyltransferase activity"/>
    <property type="evidence" value="ECO:0007669"/>
    <property type="project" value="UniProtKB-KW"/>
</dbReference>
<dbReference type="InterPro" id="IPR050898">
    <property type="entry name" value="Plant_acyltransferase"/>
</dbReference>
<dbReference type="EMBL" id="JABFUD020000002">
    <property type="protein sequence ID" value="KAI5082685.1"/>
    <property type="molecule type" value="Genomic_DNA"/>
</dbReference>
<dbReference type="InterPro" id="IPR023213">
    <property type="entry name" value="CAT-like_dom_sf"/>
</dbReference>
<accession>A0A9D4VAX7</accession>
<dbReference type="Gene3D" id="3.30.559.10">
    <property type="entry name" value="Chloramphenicol acetyltransferase-like domain"/>
    <property type="match status" value="2"/>
</dbReference>
<dbReference type="PANTHER" id="PTHR31147:SF1">
    <property type="entry name" value="ACYL TRANSFERASE 4"/>
    <property type="match status" value="1"/>
</dbReference>
<keyword evidence="3" id="KW-0012">Acyltransferase</keyword>
<dbReference type="OrthoDB" id="444127at2759"/>
<keyword evidence="5" id="KW-1185">Reference proteome</keyword>
<name>A0A9D4VAX7_ADICA</name>
<evidence type="ECO:0000313" key="5">
    <source>
        <dbReference type="Proteomes" id="UP000886520"/>
    </source>
</evidence>
<sequence>MEMKSVPMLVPPSKPTPFETIPFTRGSVMAGLNTLTTSHVLIFKPDKDLGGARPADIVRSGLSQVLVPYYPLAGRIVENETGWEVQCDGQGAVYIVTTVPDFEEIVVQPSHMDIATSFEPETVIVHPSRSPLPAAPAHSPTLVVQVTEVETGGFILSIKLYKGICDAAGFIHFLCGWAEMARGKPHVSVLPIWGDKTRHKDSFSDTLDIDKSSRYQTSLPINPIAIDENTRHQVHLPNLEKQATKLIEEGQGTFSCQHHSKIYKAPITEKVKVDIPFEVIKAHTEWMLVEERISCTALQILMAHVWRERTRALHIPSNVETRLFFMSKAEQHHPIAFYGSFAFNCQAKARAEDLMDMPLVYTLQLIQEAEANLEFNFTTCTNEFKQVHCSCGFVPMEVLLFTSLPTTNVDTHLDFGALGKPLTSSLDDIHFPSNVNIAAIVPSSHAYESNVHIVMNNVPFVHVNDLLTLLCSMPLYAPKGSKM</sequence>
<dbReference type="PANTHER" id="PTHR31147">
    <property type="entry name" value="ACYL TRANSFERASE 4"/>
    <property type="match status" value="1"/>
</dbReference>
<dbReference type="Proteomes" id="UP000886520">
    <property type="component" value="Chromosome 3"/>
</dbReference>
<dbReference type="Pfam" id="PF02458">
    <property type="entry name" value="Transferase"/>
    <property type="match status" value="1"/>
</dbReference>
<evidence type="ECO:0000256" key="1">
    <source>
        <dbReference type="ARBA" id="ARBA00009861"/>
    </source>
</evidence>
<comment type="similarity">
    <text evidence="1">Belongs to the plant acyltransferase family.</text>
</comment>
<comment type="caution">
    <text evidence="4">The sequence shown here is derived from an EMBL/GenBank/DDBJ whole genome shotgun (WGS) entry which is preliminary data.</text>
</comment>
<gene>
    <name evidence="4" type="ORF">GOP47_0002428</name>
</gene>
<reference evidence="4" key="1">
    <citation type="submission" date="2021-01" db="EMBL/GenBank/DDBJ databases">
        <title>Adiantum capillus-veneris genome.</title>
        <authorList>
            <person name="Fang Y."/>
            <person name="Liao Q."/>
        </authorList>
    </citation>
    <scope>NUCLEOTIDE SEQUENCE</scope>
    <source>
        <strain evidence="4">H3</strain>
        <tissue evidence="4">Leaf</tissue>
    </source>
</reference>
<evidence type="ECO:0000256" key="2">
    <source>
        <dbReference type="ARBA" id="ARBA00022679"/>
    </source>
</evidence>
<proteinExistence type="inferred from homology"/>
<organism evidence="4 5">
    <name type="scientific">Adiantum capillus-veneris</name>
    <name type="common">Maidenhair fern</name>
    <dbReference type="NCBI Taxonomy" id="13818"/>
    <lineage>
        <taxon>Eukaryota</taxon>
        <taxon>Viridiplantae</taxon>
        <taxon>Streptophyta</taxon>
        <taxon>Embryophyta</taxon>
        <taxon>Tracheophyta</taxon>
        <taxon>Polypodiopsida</taxon>
        <taxon>Polypodiidae</taxon>
        <taxon>Polypodiales</taxon>
        <taxon>Pteridineae</taxon>
        <taxon>Pteridaceae</taxon>
        <taxon>Vittarioideae</taxon>
        <taxon>Adiantum</taxon>
    </lineage>
</organism>
<evidence type="ECO:0000313" key="4">
    <source>
        <dbReference type="EMBL" id="KAI5082685.1"/>
    </source>
</evidence>
<keyword evidence="2" id="KW-0808">Transferase</keyword>
<evidence type="ECO:0000256" key="3">
    <source>
        <dbReference type="ARBA" id="ARBA00023315"/>
    </source>
</evidence>
<protein>
    <submittedName>
        <fullName evidence="4">Uncharacterized protein</fullName>
    </submittedName>
</protein>